<dbReference type="PANTHER" id="PTHR42872:SF3">
    <property type="entry name" value="PROTEIN-GLUTAMATE METHYLESTERASE_PROTEIN-GLUTAMINE GLUTAMINASE 1"/>
    <property type="match status" value="1"/>
</dbReference>
<dbReference type="PANTHER" id="PTHR42872">
    <property type="entry name" value="PROTEIN-GLUTAMATE METHYLESTERASE/PROTEIN-GLUTAMINE GLUTAMINASE"/>
    <property type="match status" value="1"/>
</dbReference>
<dbReference type="RefSeq" id="WP_188532021.1">
    <property type="nucleotide sequence ID" value="NZ_BMGR01000010.1"/>
</dbReference>
<dbReference type="GO" id="GO:0008984">
    <property type="term" value="F:protein-glutamate methylesterase activity"/>
    <property type="evidence" value="ECO:0007669"/>
    <property type="project" value="UniProtKB-UniRule"/>
</dbReference>
<sequence>MSPYRVLVVDDSAFMRKMISDLIMQNPEFTIVATANTGAEALHALEKWKPDVITMDLEMPEMNGLEALKRIMESQPTPVIMLSGISDDGTRETIAALQLGAFDFILKPSKSTSVEQVGQQLQEKLKIAVQTLRKPAVWNQPEQPQVKPENKPAGRLPVERKPDPSPLQQKGKPAPSTNAPQVKPEQKLPKATGKREADERFGKANEKANEKTKVITKAHSASLEKPPTAEASVRSRTFRDLVAVGTSTGGPRALHQLITSLPEAFPAPVLVVQHMPPKFTHSLAQRLDSFSKVHVTEAKQGEKVKVGTVYIAPGGFHMELAKGEQGYYIRLSETPPRQGHRPSVDVLFESLLPFQELRRHVVIMTGMGSDGAKGIKALANQGIPTAIAEAEETCVVYGMPRSAIEGGGITTVLPLHEIASHVVKAVIK</sequence>
<organism evidence="9 10">
    <name type="scientific">Paenibacillus abyssi</name>
    <dbReference type="NCBI Taxonomy" id="1340531"/>
    <lineage>
        <taxon>Bacteria</taxon>
        <taxon>Bacillati</taxon>
        <taxon>Bacillota</taxon>
        <taxon>Bacilli</taxon>
        <taxon>Bacillales</taxon>
        <taxon>Paenibacillaceae</taxon>
        <taxon>Paenibacillus</taxon>
    </lineage>
</organism>
<dbReference type="AlphaFoldDB" id="A0A917D6C8"/>
<keyword evidence="10" id="KW-1185">Reference proteome</keyword>
<dbReference type="EC" id="3.1.1.61" evidence="3"/>
<feature type="region of interest" description="Disordered" evidence="6">
    <location>
        <begin position="136"/>
        <end position="212"/>
    </location>
</feature>
<dbReference type="Gene3D" id="3.40.50.2300">
    <property type="match status" value="1"/>
</dbReference>
<comment type="similarity">
    <text evidence="3">Belongs to the CheB family.</text>
</comment>
<dbReference type="GO" id="GO:0050568">
    <property type="term" value="F:protein-glutamine glutaminase activity"/>
    <property type="evidence" value="ECO:0007669"/>
    <property type="project" value="UniProtKB-UniRule"/>
</dbReference>
<keyword evidence="3" id="KW-0963">Cytoplasm</keyword>
<dbReference type="InterPro" id="IPR011006">
    <property type="entry name" value="CheY-like_superfamily"/>
</dbReference>
<feature type="active site" evidence="3 4">
    <location>
        <position position="247"/>
    </location>
</feature>
<comment type="subcellular location">
    <subcellularLocation>
        <location evidence="3">Cytoplasm</location>
    </subcellularLocation>
</comment>
<dbReference type="Gene3D" id="3.40.50.180">
    <property type="entry name" value="Methylesterase CheB, C-terminal domain"/>
    <property type="match status" value="1"/>
</dbReference>
<dbReference type="InterPro" id="IPR035909">
    <property type="entry name" value="CheB_C"/>
</dbReference>
<dbReference type="NCBIfam" id="NF001965">
    <property type="entry name" value="PRK00742.1"/>
    <property type="match status" value="1"/>
</dbReference>
<evidence type="ECO:0000256" key="1">
    <source>
        <dbReference type="ARBA" id="ARBA00022801"/>
    </source>
</evidence>
<evidence type="ECO:0000256" key="6">
    <source>
        <dbReference type="SAM" id="MobiDB-lite"/>
    </source>
</evidence>
<dbReference type="SMART" id="SM00448">
    <property type="entry name" value="REC"/>
    <property type="match status" value="1"/>
</dbReference>
<dbReference type="SUPFAM" id="SSF52738">
    <property type="entry name" value="Methylesterase CheB, C-terminal domain"/>
    <property type="match status" value="1"/>
</dbReference>
<dbReference type="CDD" id="cd16432">
    <property type="entry name" value="CheB_Rec"/>
    <property type="match status" value="1"/>
</dbReference>
<comment type="domain">
    <text evidence="3">Contains a C-terminal catalytic domain, and an N-terminal region which modulates catalytic activity.</text>
</comment>
<comment type="catalytic activity">
    <reaction evidence="3">
        <text>L-glutaminyl-[protein] + H2O = L-glutamyl-[protein] + NH4(+)</text>
        <dbReference type="Rhea" id="RHEA:16441"/>
        <dbReference type="Rhea" id="RHEA-COMP:10207"/>
        <dbReference type="Rhea" id="RHEA-COMP:10208"/>
        <dbReference type="ChEBI" id="CHEBI:15377"/>
        <dbReference type="ChEBI" id="CHEBI:28938"/>
        <dbReference type="ChEBI" id="CHEBI:29973"/>
        <dbReference type="ChEBI" id="CHEBI:30011"/>
        <dbReference type="EC" id="3.5.1.44"/>
    </reaction>
</comment>
<proteinExistence type="inferred from homology"/>
<evidence type="ECO:0000256" key="5">
    <source>
        <dbReference type="PROSITE-ProRule" id="PRU00169"/>
    </source>
</evidence>
<dbReference type="Pfam" id="PF00072">
    <property type="entry name" value="Response_reg"/>
    <property type="match status" value="1"/>
</dbReference>
<dbReference type="EMBL" id="BMGR01000010">
    <property type="protein sequence ID" value="GGG12247.1"/>
    <property type="molecule type" value="Genomic_DNA"/>
</dbReference>
<dbReference type="GO" id="GO:0006935">
    <property type="term" value="P:chemotaxis"/>
    <property type="evidence" value="ECO:0007669"/>
    <property type="project" value="UniProtKB-UniRule"/>
</dbReference>
<dbReference type="InterPro" id="IPR008248">
    <property type="entry name" value="CheB-like"/>
</dbReference>
<dbReference type="SUPFAM" id="SSF52172">
    <property type="entry name" value="CheY-like"/>
    <property type="match status" value="1"/>
</dbReference>
<gene>
    <name evidence="9" type="primary">cheB1</name>
    <name evidence="3" type="synonym">cheB</name>
    <name evidence="9" type="ORF">GCM10010916_31400</name>
</gene>
<dbReference type="Pfam" id="PF01339">
    <property type="entry name" value="CheB_methylest"/>
    <property type="match status" value="1"/>
</dbReference>
<reference evidence="9" key="1">
    <citation type="journal article" date="2014" name="Int. J. Syst. Evol. Microbiol.">
        <title>Complete genome sequence of Corynebacterium casei LMG S-19264T (=DSM 44701T), isolated from a smear-ripened cheese.</title>
        <authorList>
            <consortium name="US DOE Joint Genome Institute (JGI-PGF)"/>
            <person name="Walter F."/>
            <person name="Albersmeier A."/>
            <person name="Kalinowski J."/>
            <person name="Ruckert C."/>
        </authorList>
    </citation>
    <scope>NUCLEOTIDE SEQUENCE</scope>
    <source>
        <strain evidence="9">CGMCC 1.12987</strain>
    </source>
</reference>
<dbReference type="InterPro" id="IPR000673">
    <property type="entry name" value="Sig_transdc_resp-reg_Me-estase"/>
</dbReference>
<evidence type="ECO:0000313" key="10">
    <source>
        <dbReference type="Proteomes" id="UP000644756"/>
    </source>
</evidence>
<feature type="compositionally biased region" description="Basic and acidic residues" evidence="6">
    <location>
        <begin position="148"/>
        <end position="163"/>
    </location>
</feature>
<dbReference type="Proteomes" id="UP000644756">
    <property type="component" value="Unassembled WGS sequence"/>
</dbReference>
<keyword evidence="3 4" id="KW-0145">Chemotaxis</keyword>
<protein>
    <recommendedName>
        <fullName evidence="3">Protein-glutamate methylesterase/protein-glutamine glutaminase</fullName>
        <ecNumber evidence="3">3.1.1.61</ecNumber>
        <ecNumber evidence="3">3.5.1.44</ecNumber>
    </recommendedName>
</protein>
<keyword evidence="1 3" id="KW-0378">Hydrolase</keyword>
<feature type="active site" evidence="3 4">
    <location>
        <position position="274"/>
    </location>
</feature>
<feature type="domain" description="Response regulatory" evidence="7">
    <location>
        <begin position="5"/>
        <end position="122"/>
    </location>
</feature>
<comment type="function">
    <text evidence="3">Involved in chemotaxis. Part of a chemotaxis signal transduction system that modulates chemotaxis in response to various stimuli. Catalyzes the demethylation of specific methylglutamate residues introduced into the chemoreceptors (methyl-accepting chemotaxis proteins or MCP) by CheR. Also mediates the irreversible deamidation of specific glutamine residues to glutamic acid.</text>
</comment>
<dbReference type="PROSITE" id="PS50110">
    <property type="entry name" value="RESPONSE_REGULATORY"/>
    <property type="match status" value="1"/>
</dbReference>
<dbReference type="GO" id="GO:0005737">
    <property type="term" value="C:cytoplasm"/>
    <property type="evidence" value="ECO:0007669"/>
    <property type="project" value="UniProtKB-SubCell"/>
</dbReference>
<dbReference type="CDD" id="cd17541">
    <property type="entry name" value="REC_CheB-like"/>
    <property type="match status" value="1"/>
</dbReference>
<evidence type="ECO:0000256" key="3">
    <source>
        <dbReference type="HAMAP-Rule" id="MF_00099"/>
    </source>
</evidence>
<feature type="domain" description="CheB-type methylesterase" evidence="8">
    <location>
        <begin position="235"/>
        <end position="428"/>
    </location>
</feature>
<feature type="compositionally biased region" description="Basic and acidic residues" evidence="6">
    <location>
        <begin position="184"/>
        <end position="212"/>
    </location>
</feature>
<dbReference type="InterPro" id="IPR001789">
    <property type="entry name" value="Sig_transdc_resp-reg_receiver"/>
</dbReference>
<comment type="caution">
    <text evidence="9">The sequence shown here is derived from an EMBL/GenBank/DDBJ whole genome shotgun (WGS) entry which is preliminary data.</text>
</comment>
<comment type="PTM">
    <text evidence="3">Phosphorylated by CheA. Phosphorylation of the N-terminal regulatory domain activates the methylesterase activity.</text>
</comment>
<dbReference type="GO" id="GO:0000156">
    <property type="term" value="F:phosphorelay response regulator activity"/>
    <property type="evidence" value="ECO:0007669"/>
    <property type="project" value="InterPro"/>
</dbReference>
<feature type="active site" evidence="3 4">
    <location>
        <position position="370"/>
    </location>
</feature>
<evidence type="ECO:0000259" key="8">
    <source>
        <dbReference type="PROSITE" id="PS50122"/>
    </source>
</evidence>
<evidence type="ECO:0000313" key="9">
    <source>
        <dbReference type="EMBL" id="GGG12247.1"/>
    </source>
</evidence>
<dbReference type="PROSITE" id="PS50122">
    <property type="entry name" value="CHEB"/>
    <property type="match status" value="1"/>
</dbReference>
<dbReference type="HAMAP" id="MF_00099">
    <property type="entry name" value="CheB_chemtxs"/>
    <property type="match status" value="1"/>
</dbReference>
<evidence type="ECO:0000259" key="7">
    <source>
        <dbReference type="PROSITE" id="PS50110"/>
    </source>
</evidence>
<feature type="modified residue" description="4-aspartylphosphate" evidence="3 5">
    <location>
        <position position="56"/>
    </location>
</feature>
<accession>A0A917D6C8</accession>
<name>A0A917D6C8_9BACL</name>
<evidence type="ECO:0000256" key="4">
    <source>
        <dbReference type="PROSITE-ProRule" id="PRU00050"/>
    </source>
</evidence>
<reference evidence="9" key="2">
    <citation type="submission" date="2020-09" db="EMBL/GenBank/DDBJ databases">
        <authorList>
            <person name="Sun Q."/>
            <person name="Zhou Y."/>
        </authorList>
    </citation>
    <scope>NUCLEOTIDE SEQUENCE</scope>
    <source>
        <strain evidence="9">CGMCC 1.12987</strain>
    </source>
</reference>
<comment type="catalytic activity">
    <reaction evidence="2 3">
        <text>[protein]-L-glutamate 5-O-methyl ester + H2O = L-glutamyl-[protein] + methanol + H(+)</text>
        <dbReference type="Rhea" id="RHEA:23236"/>
        <dbReference type="Rhea" id="RHEA-COMP:10208"/>
        <dbReference type="Rhea" id="RHEA-COMP:10311"/>
        <dbReference type="ChEBI" id="CHEBI:15377"/>
        <dbReference type="ChEBI" id="CHEBI:15378"/>
        <dbReference type="ChEBI" id="CHEBI:17790"/>
        <dbReference type="ChEBI" id="CHEBI:29973"/>
        <dbReference type="ChEBI" id="CHEBI:82795"/>
        <dbReference type="EC" id="3.1.1.61"/>
    </reaction>
</comment>
<evidence type="ECO:0000256" key="2">
    <source>
        <dbReference type="ARBA" id="ARBA00048267"/>
    </source>
</evidence>
<keyword evidence="3 5" id="KW-0597">Phosphoprotein</keyword>
<dbReference type="EC" id="3.5.1.44" evidence="3"/>